<evidence type="ECO:0000313" key="2">
    <source>
        <dbReference type="EMBL" id="MFD0944415.1"/>
    </source>
</evidence>
<proteinExistence type="predicted"/>
<gene>
    <name evidence="2" type="ORF">ACFQ0V_11735</name>
</gene>
<accession>A0ABW3H259</accession>
<evidence type="ECO:0000256" key="1">
    <source>
        <dbReference type="SAM" id="MobiDB-lite"/>
    </source>
</evidence>
<comment type="caution">
    <text evidence="2">The sequence shown here is derived from an EMBL/GenBank/DDBJ whole genome shotgun (WGS) entry which is preliminary data.</text>
</comment>
<dbReference type="Proteomes" id="UP001596976">
    <property type="component" value="Unassembled WGS sequence"/>
</dbReference>
<dbReference type="EMBL" id="JBHTJF010000036">
    <property type="protein sequence ID" value="MFD0944415.1"/>
    <property type="molecule type" value="Genomic_DNA"/>
</dbReference>
<keyword evidence="3" id="KW-1185">Reference proteome</keyword>
<evidence type="ECO:0008006" key="4">
    <source>
        <dbReference type="Google" id="ProtNLM"/>
    </source>
</evidence>
<organism evidence="2 3">
    <name type="scientific">Savagea faecisuis</name>
    <dbReference type="NCBI Taxonomy" id="1274803"/>
    <lineage>
        <taxon>Bacteria</taxon>
        <taxon>Bacillati</taxon>
        <taxon>Bacillota</taxon>
        <taxon>Bacilli</taxon>
        <taxon>Bacillales</taxon>
        <taxon>Caryophanaceae</taxon>
        <taxon>Savagea</taxon>
    </lineage>
</organism>
<sequence length="120" mass="12484">MKKWMIVSMMSGALLLGGCGDGANVDPEAEEPTEAEKPNAPETTVTVQGTVESIVGTDVTLHVTSGSPTKVIVFHMADVDGDAFKNMAEGDTIEVQFNGVLTASEPPQASASDFSIIDAK</sequence>
<reference evidence="3" key="1">
    <citation type="journal article" date="2019" name="Int. J. Syst. Evol. Microbiol.">
        <title>The Global Catalogue of Microorganisms (GCM) 10K type strain sequencing project: providing services to taxonomists for standard genome sequencing and annotation.</title>
        <authorList>
            <consortium name="The Broad Institute Genomics Platform"/>
            <consortium name="The Broad Institute Genome Sequencing Center for Infectious Disease"/>
            <person name="Wu L."/>
            <person name="Ma J."/>
        </authorList>
    </citation>
    <scope>NUCLEOTIDE SEQUENCE [LARGE SCALE GENOMIC DNA]</scope>
    <source>
        <strain evidence="3">CCUG 63563</strain>
    </source>
</reference>
<dbReference type="PROSITE" id="PS51257">
    <property type="entry name" value="PROKAR_LIPOPROTEIN"/>
    <property type="match status" value="1"/>
</dbReference>
<protein>
    <recommendedName>
        <fullName evidence="4">DUF5666 domain-containing protein</fullName>
    </recommendedName>
</protein>
<evidence type="ECO:0000313" key="3">
    <source>
        <dbReference type="Proteomes" id="UP001596976"/>
    </source>
</evidence>
<dbReference type="RefSeq" id="WP_381013780.1">
    <property type="nucleotide sequence ID" value="NZ_JBHTJF010000036.1"/>
</dbReference>
<feature type="region of interest" description="Disordered" evidence="1">
    <location>
        <begin position="22"/>
        <end position="44"/>
    </location>
</feature>
<name>A0ABW3H259_9BACL</name>